<organism evidence="8 9">
    <name type="scientific">Ancylobacter novellus (strain ATCC 8093 / DSM 506 / JCM 20403 / CCM 1077 / IAM 12100 / NBRC 12443 / NCIMB 10456)</name>
    <name type="common">Starkeya novella</name>
    <dbReference type="NCBI Taxonomy" id="639283"/>
    <lineage>
        <taxon>Bacteria</taxon>
        <taxon>Pseudomonadati</taxon>
        <taxon>Pseudomonadota</taxon>
        <taxon>Alphaproteobacteria</taxon>
        <taxon>Hyphomicrobiales</taxon>
        <taxon>Xanthobacteraceae</taxon>
        <taxon>Ancylobacter</taxon>
    </lineage>
</organism>
<dbReference type="InterPro" id="IPR037185">
    <property type="entry name" value="EmrE-like"/>
</dbReference>
<evidence type="ECO:0000256" key="5">
    <source>
        <dbReference type="ARBA" id="ARBA00023136"/>
    </source>
</evidence>
<feature type="transmembrane region" description="Helical" evidence="6">
    <location>
        <begin position="95"/>
        <end position="116"/>
    </location>
</feature>
<dbReference type="GO" id="GO:0016020">
    <property type="term" value="C:membrane"/>
    <property type="evidence" value="ECO:0007669"/>
    <property type="project" value="UniProtKB-SubCell"/>
</dbReference>
<proteinExistence type="inferred from homology"/>
<dbReference type="EMBL" id="CP002026">
    <property type="protein sequence ID" value="ADH87622.1"/>
    <property type="molecule type" value="Genomic_DNA"/>
</dbReference>
<evidence type="ECO:0000256" key="1">
    <source>
        <dbReference type="ARBA" id="ARBA00004141"/>
    </source>
</evidence>
<feature type="transmembrane region" description="Helical" evidence="6">
    <location>
        <begin position="212"/>
        <end position="234"/>
    </location>
</feature>
<gene>
    <name evidence="8" type="ordered locus">Snov_0288</name>
</gene>
<dbReference type="Pfam" id="PF00892">
    <property type="entry name" value="EamA"/>
    <property type="match status" value="2"/>
</dbReference>
<keyword evidence="3 6" id="KW-0812">Transmembrane</keyword>
<accession>D7A206</accession>
<keyword evidence="5 6" id="KW-0472">Membrane</keyword>
<evidence type="ECO:0000256" key="4">
    <source>
        <dbReference type="ARBA" id="ARBA00022989"/>
    </source>
</evidence>
<sequence>MPRFNTGPALAAVTGIGLLSVMDGMIKYVATEHGIGQIGVMRYAFGALAAYLVFRAARTPWPDAATVRPHAWRSVVVAATALLFFYSLAVLPLAVALALSFTSPIFIALFAAAILGERPGRPILIALVLGFAGVLVVLWSELTHTGGEEANALGLAAAIGAAITYALSMVVLKSRAARDPLPTIVLLQNSFAGLLLAPLGIWQWTAPAGGEILVFVGIGVLGTAGHLCMAWAYGRADASRLGVFEYTAFVWALAIGLLAFGEVPAVSTLLGATLIVGGALVASGRTKAPPEPEIEIGP</sequence>
<dbReference type="PANTHER" id="PTHR22911:SF6">
    <property type="entry name" value="SOLUTE CARRIER FAMILY 35 MEMBER G1"/>
    <property type="match status" value="1"/>
</dbReference>
<feature type="domain" description="EamA" evidence="7">
    <location>
        <begin position="25"/>
        <end position="138"/>
    </location>
</feature>
<dbReference type="PANTHER" id="PTHR22911">
    <property type="entry name" value="ACYL-MALONYL CONDENSING ENZYME-RELATED"/>
    <property type="match status" value="1"/>
</dbReference>
<feature type="transmembrane region" description="Helical" evidence="6">
    <location>
        <begin position="152"/>
        <end position="172"/>
    </location>
</feature>
<comment type="subcellular location">
    <subcellularLocation>
        <location evidence="1">Membrane</location>
        <topology evidence="1">Multi-pass membrane protein</topology>
    </subcellularLocation>
</comment>
<feature type="transmembrane region" description="Helical" evidence="6">
    <location>
        <begin position="123"/>
        <end position="140"/>
    </location>
</feature>
<keyword evidence="4 6" id="KW-1133">Transmembrane helix</keyword>
<dbReference type="InterPro" id="IPR000620">
    <property type="entry name" value="EamA_dom"/>
</dbReference>
<dbReference type="AlphaFoldDB" id="D7A206"/>
<name>D7A206_ANCN5</name>
<feature type="transmembrane region" description="Helical" evidence="6">
    <location>
        <begin position="70"/>
        <end position="89"/>
    </location>
</feature>
<dbReference type="RefSeq" id="WP_013165127.1">
    <property type="nucleotide sequence ID" value="NC_014217.1"/>
</dbReference>
<reference evidence="8 9" key="1">
    <citation type="journal article" date="2012" name="Stand. Genomic Sci.">
        <title>Complete genome sequence of the facultatively chemolithoautotrophic and methylotrophic alpha Proteobacterium Starkeya novella type strain (ATCC 8093(T)).</title>
        <authorList>
            <person name="Kappler U."/>
            <person name="Davenport K."/>
            <person name="Beatson S."/>
            <person name="Lucas S."/>
            <person name="Lapidus A."/>
            <person name="Copeland A."/>
            <person name="Berry K.W."/>
            <person name="Glavina Del Rio T."/>
            <person name="Hammon N."/>
            <person name="Dalin E."/>
            <person name="Tice H."/>
            <person name="Pitluck S."/>
            <person name="Richardson P."/>
            <person name="Bruce D."/>
            <person name="Goodwin L.A."/>
            <person name="Han C."/>
            <person name="Tapia R."/>
            <person name="Detter J.C."/>
            <person name="Chang Y.J."/>
            <person name="Jeffries C.D."/>
            <person name="Land M."/>
            <person name="Hauser L."/>
            <person name="Kyrpides N.C."/>
            <person name="Goker M."/>
            <person name="Ivanova N."/>
            <person name="Klenk H.P."/>
            <person name="Woyke T."/>
        </authorList>
    </citation>
    <scope>NUCLEOTIDE SEQUENCE [LARGE SCALE GENOMIC DNA]</scope>
    <source>
        <strain evidence="9">ATCC 8093 / DSM 506 / JCM 20403 / CCM 1077 / IAM 12100 / NBRC 12443 / NCIMB 10456</strain>
    </source>
</reference>
<dbReference type="Proteomes" id="UP000006633">
    <property type="component" value="Chromosome"/>
</dbReference>
<evidence type="ECO:0000259" key="7">
    <source>
        <dbReference type="Pfam" id="PF00892"/>
    </source>
</evidence>
<feature type="transmembrane region" description="Helical" evidence="6">
    <location>
        <begin position="266"/>
        <end position="284"/>
    </location>
</feature>
<evidence type="ECO:0000256" key="6">
    <source>
        <dbReference type="SAM" id="Phobius"/>
    </source>
</evidence>
<evidence type="ECO:0000313" key="9">
    <source>
        <dbReference type="Proteomes" id="UP000006633"/>
    </source>
</evidence>
<dbReference type="STRING" id="639283.Snov_0288"/>
<dbReference type="eggNOG" id="COG0697">
    <property type="taxonomic scope" value="Bacteria"/>
</dbReference>
<evidence type="ECO:0000313" key="8">
    <source>
        <dbReference type="EMBL" id="ADH87622.1"/>
    </source>
</evidence>
<keyword evidence="9" id="KW-1185">Reference proteome</keyword>
<dbReference type="OrthoDB" id="7818056at2"/>
<dbReference type="HOGENOM" id="CLU_032828_0_0_5"/>
<evidence type="ECO:0000256" key="2">
    <source>
        <dbReference type="ARBA" id="ARBA00009853"/>
    </source>
</evidence>
<protein>
    <recommendedName>
        <fullName evidence="7">EamA domain-containing protein</fullName>
    </recommendedName>
</protein>
<feature type="transmembrane region" description="Helical" evidence="6">
    <location>
        <begin position="241"/>
        <end position="260"/>
    </location>
</feature>
<dbReference type="SUPFAM" id="SSF103481">
    <property type="entry name" value="Multidrug resistance efflux transporter EmrE"/>
    <property type="match status" value="2"/>
</dbReference>
<evidence type="ECO:0000256" key="3">
    <source>
        <dbReference type="ARBA" id="ARBA00022692"/>
    </source>
</evidence>
<comment type="similarity">
    <text evidence="2">Belongs to the drug/metabolite transporter (DMT) superfamily. 10 TMS drug/metabolite exporter (DME) (TC 2.A.7.3) family.</text>
</comment>
<feature type="transmembrane region" description="Helical" evidence="6">
    <location>
        <begin position="41"/>
        <end position="58"/>
    </location>
</feature>
<dbReference type="KEGG" id="sno:Snov_0288"/>
<feature type="domain" description="EamA" evidence="7">
    <location>
        <begin position="153"/>
        <end position="283"/>
    </location>
</feature>
<feature type="transmembrane region" description="Helical" evidence="6">
    <location>
        <begin position="184"/>
        <end position="206"/>
    </location>
</feature>